<name>A0A453B6M6_AEGTS</name>
<organism evidence="2 3">
    <name type="scientific">Aegilops tauschii subsp. strangulata</name>
    <name type="common">Goatgrass</name>
    <dbReference type="NCBI Taxonomy" id="200361"/>
    <lineage>
        <taxon>Eukaryota</taxon>
        <taxon>Viridiplantae</taxon>
        <taxon>Streptophyta</taxon>
        <taxon>Embryophyta</taxon>
        <taxon>Tracheophyta</taxon>
        <taxon>Spermatophyta</taxon>
        <taxon>Magnoliopsida</taxon>
        <taxon>Liliopsida</taxon>
        <taxon>Poales</taxon>
        <taxon>Poaceae</taxon>
        <taxon>BOP clade</taxon>
        <taxon>Pooideae</taxon>
        <taxon>Triticodae</taxon>
        <taxon>Triticeae</taxon>
        <taxon>Triticinae</taxon>
        <taxon>Aegilops</taxon>
    </lineage>
</organism>
<proteinExistence type="predicted"/>
<reference evidence="3" key="1">
    <citation type="journal article" date="2014" name="Science">
        <title>Ancient hybridizations among the ancestral genomes of bread wheat.</title>
        <authorList>
            <consortium name="International Wheat Genome Sequencing Consortium,"/>
            <person name="Marcussen T."/>
            <person name="Sandve S.R."/>
            <person name="Heier L."/>
            <person name="Spannagl M."/>
            <person name="Pfeifer M."/>
            <person name="Jakobsen K.S."/>
            <person name="Wulff B.B."/>
            <person name="Steuernagel B."/>
            <person name="Mayer K.F."/>
            <person name="Olsen O.A."/>
        </authorList>
    </citation>
    <scope>NUCLEOTIDE SEQUENCE [LARGE SCALE GENOMIC DNA]</scope>
    <source>
        <strain evidence="3">cv. AL8/78</strain>
    </source>
</reference>
<feature type="transmembrane region" description="Helical" evidence="1">
    <location>
        <begin position="7"/>
        <end position="25"/>
    </location>
</feature>
<feature type="transmembrane region" description="Helical" evidence="1">
    <location>
        <begin position="116"/>
        <end position="135"/>
    </location>
</feature>
<dbReference type="Gramene" id="AET2Gv20383000.2">
    <property type="protein sequence ID" value="AET2Gv20383000.2"/>
    <property type="gene ID" value="AET2Gv20383000"/>
</dbReference>
<feature type="transmembrane region" description="Helical" evidence="1">
    <location>
        <begin position="87"/>
        <end position="110"/>
    </location>
</feature>
<keyword evidence="3" id="KW-1185">Reference proteome</keyword>
<evidence type="ECO:0000256" key="1">
    <source>
        <dbReference type="SAM" id="Phobius"/>
    </source>
</evidence>
<sequence length="187" mass="20216">IDVKTLCLLYMVLFMTLWMSSLRWPSPAGAGVGVGSRRYGPAVEALVTCFFFTFVTALLQALLAIALSEKPAPTALPPPVSQWMMSISVWMSGVLFYLIYTAMAGGYAPGPSCSDLIIAGVASVVSLAMTVYNMLQLPAPRLCLAAGSTKIERASWYLNCSDRLDLPCYGSLPTYYTSIFCLVLDVL</sequence>
<evidence type="ECO:0000313" key="3">
    <source>
        <dbReference type="Proteomes" id="UP000015105"/>
    </source>
</evidence>
<accession>A0A453B6M6</accession>
<reference evidence="2" key="5">
    <citation type="journal article" date="2021" name="G3 (Bethesda)">
        <title>Aegilops tauschii genome assembly Aet v5.0 features greater sequence contiguity and improved annotation.</title>
        <authorList>
            <person name="Wang L."/>
            <person name="Zhu T."/>
            <person name="Rodriguez J.C."/>
            <person name="Deal K.R."/>
            <person name="Dubcovsky J."/>
            <person name="McGuire P.E."/>
            <person name="Lux T."/>
            <person name="Spannagl M."/>
            <person name="Mayer K.F.X."/>
            <person name="Baldrich P."/>
            <person name="Meyers B.C."/>
            <person name="Huo N."/>
            <person name="Gu Y.Q."/>
            <person name="Zhou H."/>
            <person name="Devos K.M."/>
            <person name="Bennetzen J.L."/>
            <person name="Unver T."/>
            <person name="Budak H."/>
            <person name="Gulick P.J."/>
            <person name="Galiba G."/>
            <person name="Kalapos B."/>
            <person name="Nelson D.R."/>
            <person name="Li P."/>
            <person name="You F.M."/>
            <person name="Luo M.C."/>
            <person name="Dvorak J."/>
        </authorList>
    </citation>
    <scope>NUCLEOTIDE SEQUENCE [LARGE SCALE GENOMIC DNA]</scope>
    <source>
        <strain evidence="2">cv. AL8/78</strain>
    </source>
</reference>
<protein>
    <submittedName>
        <fullName evidence="2">Uncharacterized protein</fullName>
    </submittedName>
</protein>
<reference evidence="2" key="3">
    <citation type="journal article" date="2017" name="Nature">
        <title>Genome sequence of the progenitor of the wheat D genome Aegilops tauschii.</title>
        <authorList>
            <person name="Luo M.C."/>
            <person name="Gu Y.Q."/>
            <person name="Puiu D."/>
            <person name="Wang H."/>
            <person name="Twardziok S.O."/>
            <person name="Deal K.R."/>
            <person name="Huo N."/>
            <person name="Zhu T."/>
            <person name="Wang L."/>
            <person name="Wang Y."/>
            <person name="McGuire P.E."/>
            <person name="Liu S."/>
            <person name="Long H."/>
            <person name="Ramasamy R.K."/>
            <person name="Rodriguez J.C."/>
            <person name="Van S.L."/>
            <person name="Yuan L."/>
            <person name="Wang Z."/>
            <person name="Xia Z."/>
            <person name="Xiao L."/>
            <person name="Anderson O.D."/>
            <person name="Ouyang S."/>
            <person name="Liang Y."/>
            <person name="Zimin A.V."/>
            <person name="Pertea G."/>
            <person name="Qi P."/>
            <person name="Bennetzen J.L."/>
            <person name="Dai X."/>
            <person name="Dawson M.W."/>
            <person name="Muller H.G."/>
            <person name="Kugler K."/>
            <person name="Rivarola-Duarte L."/>
            <person name="Spannagl M."/>
            <person name="Mayer K.F.X."/>
            <person name="Lu F.H."/>
            <person name="Bevan M.W."/>
            <person name="Leroy P."/>
            <person name="Li P."/>
            <person name="You F.M."/>
            <person name="Sun Q."/>
            <person name="Liu Z."/>
            <person name="Lyons E."/>
            <person name="Wicker T."/>
            <person name="Salzberg S.L."/>
            <person name="Devos K.M."/>
            <person name="Dvorak J."/>
        </authorList>
    </citation>
    <scope>NUCLEOTIDE SEQUENCE [LARGE SCALE GENOMIC DNA]</scope>
    <source>
        <strain evidence="2">cv. AL8/78</strain>
    </source>
</reference>
<keyword evidence="1" id="KW-0812">Transmembrane</keyword>
<dbReference type="Proteomes" id="UP000015105">
    <property type="component" value="Chromosome 2D"/>
</dbReference>
<feature type="transmembrane region" description="Helical" evidence="1">
    <location>
        <begin position="45"/>
        <end position="67"/>
    </location>
</feature>
<keyword evidence="1" id="KW-1133">Transmembrane helix</keyword>
<dbReference type="EnsemblPlants" id="AET2Gv20383000.2">
    <property type="protein sequence ID" value="AET2Gv20383000.2"/>
    <property type="gene ID" value="AET2Gv20383000"/>
</dbReference>
<dbReference type="AlphaFoldDB" id="A0A453B6M6"/>
<reference evidence="3" key="2">
    <citation type="journal article" date="2017" name="Nat. Plants">
        <title>The Aegilops tauschii genome reveals multiple impacts of transposons.</title>
        <authorList>
            <person name="Zhao G."/>
            <person name="Zou C."/>
            <person name="Li K."/>
            <person name="Wang K."/>
            <person name="Li T."/>
            <person name="Gao L."/>
            <person name="Zhang X."/>
            <person name="Wang H."/>
            <person name="Yang Z."/>
            <person name="Liu X."/>
            <person name="Jiang W."/>
            <person name="Mao L."/>
            <person name="Kong X."/>
            <person name="Jiao Y."/>
            <person name="Jia J."/>
        </authorList>
    </citation>
    <scope>NUCLEOTIDE SEQUENCE [LARGE SCALE GENOMIC DNA]</scope>
    <source>
        <strain evidence="3">cv. AL8/78</strain>
    </source>
</reference>
<reference evidence="2" key="4">
    <citation type="submission" date="2019-03" db="UniProtKB">
        <authorList>
            <consortium name="EnsemblPlants"/>
        </authorList>
    </citation>
    <scope>IDENTIFICATION</scope>
</reference>
<keyword evidence="1" id="KW-0472">Membrane</keyword>
<evidence type="ECO:0000313" key="2">
    <source>
        <dbReference type="EnsemblPlants" id="AET2Gv20383000.2"/>
    </source>
</evidence>